<feature type="compositionally biased region" description="Polar residues" evidence="1">
    <location>
        <begin position="44"/>
        <end position="56"/>
    </location>
</feature>
<reference evidence="2 3" key="1">
    <citation type="submission" date="2020-08" db="EMBL/GenBank/DDBJ databases">
        <title>Genomic Encyclopedia of Type Strains, Phase IV (KMG-IV): sequencing the most valuable type-strain genomes for metagenomic binning, comparative biology and taxonomic classification.</title>
        <authorList>
            <person name="Goeker M."/>
        </authorList>
    </citation>
    <scope>NUCLEOTIDE SEQUENCE [LARGE SCALE GENOMIC DNA]</scope>
    <source>
        <strain evidence="2 3">DSM 104969</strain>
    </source>
</reference>
<keyword evidence="3" id="KW-1185">Reference proteome</keyword>
<dbReference type="Proteomes" id="UP000555103">
    <property type="component" value="Unassembled WGS sequence"/>
</dbReference>
<dbReference type="InterPro" id="IPR032272">
    <property type="entry name" value="DUF4834"/>
</dbReference>
<gene>
    <name evidence="2" type="ORF">GGR21_000399</name>
</gene>
<name>A0A840CM07_9BACT</name>
<sequence>MFKFLGILLIFALLGFLILGVLLGRVMRFFAPNNKNKSGRRQTNKQQQDAYNTSQKKFSKNEGEYIDYEEIKDNE</sequence>
<dbReference type="EMBL" id="JACIEP010000001">
    <property type="protein sequence ID" value="MBB4034514.1"/>
    <property type="molecule type" value="Genomic_DNA"/>
</dbReference>
<evidence type="ECO:0000256" key="1">
    <source>
        <dbReference type="SAM" id="MobiDB-lite"/>
    </source>
</evidence>
<feature type="region of interest" description="Disordered" evidence="1">
    <location>
        <begin position="33"/>
        <end position="62"/>
    </location>
</feature>
<organism evidence="2 3">
    <name type="scientific">Dysgonomonas hofstadii</name>
    <dbReference type="NCBI Taxonomy" id="637886"/>
    <lineage>
        <taxon>Bacteria</taxon>
        <taxon>Pseudomonadati</taxon>
        <taxon>Bacteroidota</taxon>
        <taxon>Bacteroidia</taxon>
        <taxon>Bacteroidales</taxon>
        <taxon>Dysgonomonadaceae</taxon>
        <taxon>Dysgonomonas</taxon>
    </lineage>
</organism>
<proteinExistence type="predicted"/>
<evidence type="ECO:0000313" key="2">
    <source>
        <dbReference type="EMBL" id="MBB4034514.1"/>
    </source>
</evidence>
<comment type="caution">
    <text evidence="2">The sequence shown here is derived from an EMBL/GenBank/DDBJ whole genome shotgun (WGS) entry which is preliminary data.</text>
</comment>
<evidence type="ECO:0000313" key="3">
    <source>
        <dbReference type="Proteomes" id="UP000555103"/>
    </source>
</evidence>
<protein>
    <submittedName>
        <fullName evidence="2">Putative lipid-binding transport protein (Tim44 family)</fullName>
    </submittedName>
</protein>
<accession>A0A840CM07</accession>
<dbReference type="Pfam" id="PF16118">
    <property type="entry name" value="DUF4834"/>
    <property type="match status" value="1"/>
</dbReference>
<dbReference type="AlphaFoldDB" id="A0A840CM07"/>